<proteinExistence type="predicted"/>
<dbReference type="InterPro" id="IPR050312">
    <property type="entry name" value="IolE/XylAMocC-like"/>
</dbReference>
<dbReference type="InterPro" id="IPR036237">
    <property type="entry name" value="Xyl_isomerase-like_sf"/>
</dbReference>
<dbReference type="Gene3D" id="3.20.20.150">
    <property type="entry name" value="Divalent-metal-dependent TIM barrel enzymes"/>
    <property type="match status" value="1"/>
</dbReference>
<name>A0A937XDB1_UNCW3</name>
<feature type="domain" description="Xylose isomerase-like TIM barrel" evidence="1">
    <location>
        <begin position="29"/>
        <end position="272"/>
    </location>
</feature>
<protein>
    <submittedName>
        <fullName evidence="2">Sugar phosphate isomerase/epimerase</fullName>
    </submittedName>
</protein>
<evidence type="ECO:0000313" key="3">
    <source>
        <dbReference type="Proteomes" id="UP000779900"/>
    </source>
</evidence>
<reference evidence="2" key="1">
    <citation type="submission" date="2019-03" db="EMBL/GenBank/DDBJ databases">
        <title>Lake Tanganyika Metagenome-Assembled Genomes (MAGs).</title>
        <authorList>
            <person name="Tran P."/>
        </authorList>
    </citation>
    <scope>NUCLEOTIDE SEQUENCE</scope>
    <source>
        <strain evidence="2">K_DeepCast_150m_m2_040</strain>
    </source>
</reference>
<dbReference type="Pfam" id="PF01261">
    <property type="entry name" value="AP_endonuc_2"/>
    <property type="match status" value="1"/>
</dbReference>
<evidence type="ECO:0000313" key="2">
    <source>
        <dbReference type="EMBL" id="MBM3331082.1"/>
    </source>
</evidence>
<comment type="caution">
    <text evidence="2">The sequence shown here is derived from an EMBL/GenBank/DDBJ whole genome shotgun (WGS) entry which is preliminary data.</text>
</comment>
<dbReference type="PANTHER" id="PTHR12110">
    <property type="entry name" value="HYDROXYPYRUVATE ISOMERASE"/>
    <property type="match status" value="1"/>
</dbReference>
<gene>
    <name evidence="2" type="ORF">FJY68_04420</name>
</gene>
<dbReference type="SUPFAM" id="SSF51658">
    <property type="entry name" value="Xylose isomerase-like"/>
    <property type="match status" value="1"/>
</dbReference>
<dbReference type="AlphaFoldDB" id="A0A937XDB1"/>
<sequence>MHPSEPVRQRLGLQILFDFSSIIDAIGFCSDNGLRVLELNLGNIEFQRQLAHARERRRIRAAALRQEVALAIHAIDGPSFFIPSVSVRAAGIRQLKQELDWAHGVGAKNVVMHLGFDMNFGMDGGARYTHREFPEYYTRALTESLAELKAYARGESRLCVENVGGFRYDLTPPILDRLIGGNLGLCLDVGHINTLKPDVRAKELAFFRKHRAHIFHSHVHDNSGLRDEHSALGRGRIDFVPFFKLLEKTDALVVFEVRPKESALESLRYFEKEIEPRLGR</sequence>
<keyword evidence="2" id="KW-0413">Isomerase</keyword>
<dbReference type="GO" id="GO:0016853">
    <property type="term" value="F:isomerase activity"/>
    <property type="evidence" value="ECO:0007669"/>
    <property type="project" value="UniProtKB-KW"/>
</dbReference>
<accession>A0A937XDB1</accession>
<organism evidence="2 3">
    <name type="scientific">candidate division WOR-3 bacterium</name>
    <dbReference type="NCBI Taxonomy" id="2052148"/>
    <lineage>
        <taxon>Bacteria</taxon>
        <taxon>Bacteria division WOR-3</taxon>
    </lineage>
</organism>
<dbReference type="Proteomes" id="UP000779900">
    <property type="component" value="Unassembled WGS sequence"/>
</dbReference>
<dbReference type="EMBL" id="VGIR01000018">
    <property type="protein sequence ID" value="MBM3331082.1"/>
    <property type="molecule type" value="Genomic_DNA"/>
</dbReference>
<dbReference type="InterPro" id="IPR013022">
    <property type="entry name" value="Xyl_isomerase-like_TIM-brl"/>
</dbReference>
<dbReference type="PANTHER" id="PTHR12110:SF21">
    <property type="entry name" value="XYLOSE ISOMERASE-LIKE TIM BARREL DOMAIN-CONTAINING PROTEIN"/>
    <property type="match status" value="1"/>
</dbReference>
<evidence type="ECO:0000259" key="1">
    <source>
        <dbReference type="Pfam" id="PF01261"/>
    </source>
</evidence>